<keyword evidence="2" id="KW-0732">Signal</keyword>
<dbReference type="RefSeq" id="WP_123098043.1">
    <property type="nucleotide sequence ID" value="NZ_RIBZ01000012.1"/>
</dbReference>
<reference evidence="4 5" key="1">
    <citation type="submission" date="2018-11" db="EMBL/GenBank/DDBJ databases">
        <title>The Potential of Streptomyces as Biocontrol Agents against the Tomato grey mould, Botrytis cinerea (Gray mold) Frontiers in Microbiology.</title>
        <authorList>
            <person name="Li D."/>
        </authorList>
    </citation>
    <scope>NUCLEOTIDE SEQUENCE [LARGE SCALE GENOMIC DNA]</scope>
    <source>
        <strain evidence="4 5">NEAU-LD23</strain>
    </source>
</reference>
<name>A0A3M8X9T0_9ACTN</name>
<protein>
    <submittedName>
        <fullName evidence="4">DUF4232 domain-containing protein</fullName>
    </submittedName>
</protein>
<dbReference type="Proteomes" id="UP000275401">
    <property type="component" value="Unassembled WGS sequence"/>
</dbReference>
<dbReference type="EMBL" id="RIBZ01000012">
    <property type="protein sequence ID" value="RNG39128.1"/>
    <property type="molecule type" value="Genomic_DNA"/>
</dbReference>
<accession>A0A3M8X9T0</accession>
<proteinExistence type="predicted"/>
<organism evidence="4 5">
    <name type="scientific">Streptomyces botrytidirepellens</name>
    <dbReference type="NCBI Taxonomy" id="2486417"/>
    <lineage>
        <taxon>Bacteria</taxon>
        <taxon>Bacillati</taxon>
        <taxon>Actinomycetota</taxon>
        <taxon>Actinomycetes</taxon>
        <taxon>Kitasatosporales</taxon>
        <taxon>Streptomycetaceae</taxon>
        <taxon>Streptomyces</taxon>
    </lineage>
</organism>
<dbReference type="AlphaFoldDB" id="A0A3M8X9T0"/>
<dbReference type="InterPro" id="IPR025326">
    <property type="entry name" value="DUF4232"/>
</dbReference>
<evidence type="ECO:0000313" key="5">
    <source>
        <dbReference type="Proteomes" id="UP000275401"/>
    </source>
</evidence>
<evidence type="ECO:0000313" key="4">
    <source>
        <dbReference type="EMBL" id="RNG39128.1"/>
    </source>
</evidence>
<dbReference type="PROSITE" id="PS51257">
    <property type="entry name" value="PROKAR_LIPOPROTEIN"/>
    <property type="match status" value="1"/>
</dbReference>
<feature type="chain" id="PRO_5039013295" evidence="2">
    <location>
        <begin position="37"/>
        <end position="248"/>
    </location>
</feature>
<gene>
    <name evidence="4" type="ORF">EEJ42_00430</name>
</gene>
<evidence type="ECO:0000256" key="1">
    <source>
        <dbReference type="SAM" id="MobiDB-lite"/>
    </source>
</evidence>
<comment type="caution">
    <text evidence="4">The sequence shown here is derived from an EMBL/GenBank/DDBJ whole genome shotgun (WGS) entry which is preliminary data.</text>
</comment>
<dbReference type="Pfam" id="PF14016">
    <property type="entry name" value="DUF4232"/>
    <property type="match status" value="1"/>
</dbReference>
<keyword evidence="5" id="KW-1185">Reference proteome</keyword>
<evidence type="ECO:0000256" key="2">
    <source>
        <dbReference type="SAM" id="SignalP"/>
    </source>
</evidence>
<feature type="domain" description="DUF4232" evidence="3">
    <location>
        <begin position="116"/>
        <end position="242"/>
    </location>
</feature>
<feature type="region of interest" description="Disordered" evidence="1">
    <location>
        <begin position="39"/>
        <end position="88"/>
    </location>
</feature>
<feature type="compositionally biased region" description="Low complexity" evidence="1">
    <location>
        <begin position="73"/>
        <end position="88"/>
    </location>
</feature>
<feature type="compositionally biased region" description="Low complexity" evidence="1">
    <location>
        <begin position="39"/>
        <end position="60"/>
    </location>
</feature>
<evidence type="ECO:0000259" key="3">
    <source>
        <dbReference type="Pfam" id="PF14016"/>
    </source>
</evidence>
<feature type="signal peptide" evidence="2">
    <location>
        <begin position="1"/>
        <end position="36"/>
    </location>
</feature>
<sequence length="248" mass="25293">MAQRNDTTTPRPRRSRRWRLCALLVGALALVTACGADTGDQSAPPGTSGASDGGDAAASSVTRSAAHTGRTVPPASHPASSRSATYPVTHSASASISSAATAAHTTASRPGARRVCSTEQLRLSLGRKDVGAGNVYMPLVLTNKSTGTCTLTGFPGVSLLDSAGSVIGDPATRRGAARSTVSLPPGASASAMLHTLNEGTTDKPCRRTPTRIRAYPPDSYTSMTVPARSFRVCGGVFEVESVHSGTGT</sequence>